<sequence>MSASVRLRDGTALVFMQSHVALVLLAVIPKFLPDFTPPAFPSDLHHRRPIVFSLYRETHASWSSNAASHFR</sequence>
<evidence type="ECO:0000313" key="2">
    <source>
        <dbReference type="Proteomes" id="UP001331515"/>
    </source>
</evidence>
<keyword evidence="2" id="KW-1185">Reference proteome</keyword>
<organism evidence="1 2">
    <name type="scientific">Champsocephalus gunnari</name>
    <name type="common">Mackerel icefish</name>
    <dbReference type="NCBI Taxonomy" id="52237"/>
    <lineage>
        <taxon>Eukaryota</taxon>
        <taxon>Metazoa</taxon>
        <taxon>Chordata</taxon>
        <taxon>Craniata</taxon>
        <taxon>Vertebrata</taxon>
        <taxon>Euteleostomi</taxon>
        <taxon>Actinopterygii</taxon>
        <taxon>Neopterygii</taxon>
        <taxon>Teleostei</taxon>
        <taxon>Neoteleostei</taxon>
        <taxon>Acanthomorphata</taxon>
        <taxon>Eupercaria</taxon>
        <taxon>Perciformes</taxon>
        <taxon>Notothenioidei</taxon>
        <taxon>Channichthyidae</taxon>
        <taxon>Champsocephalus</taxon>
    </lineage>
</organism>
<accession>A0AAN8DTF9</accession>
<evidence type="ECO:0000313" key="1">
    <source>
        <dbReference type="EMBL" id="KAK5928932.1"/>
    </source>
</evidence>
<dbReference type="AlphaFoldDB" id="A0AAN8DTF9"/>
<proteinExistence type="predicted"/>
<reference evidence="1 2" key="1">
    <citation type="journal article" date="2023" name="Mol. Biol. Evol.">
        <title>Genomics of Secondarily Temperate Adaptation in the Only Non-Antarctic Icefish.</title>
        <authorList>
            <person name="Rivera-Colon A.G."/>
            <person name="Rayamajhi N."/>
            <person name="Minhas B.F."/>
            <person name="Madrigal G."/>
            <person name="Bilyk K.T."/>
            <person name="Yoon V."/>
            <person name="Hune M."/>
            <person name="Gregory S."/>
            <person name="Cheng C.H.C."/>
            <person name="Catchen J.M."/>
        </authorList>
    </citation>
    <scope>NUCLEOTIDE SEQUENCE [LARGE SCALE GENOMIC DNA]</scope>
    <source>
        <tissue evidence="1">White muscle</tissue>
    </source>
</reference>
<name>A0AAN8DTF9_CHAGU</name>
<dbReference type="Proteomes" id="UP001331515">
    <property type="component" value="Unassembled WGS sequence"/>
</dbReference>
<comment type="caution">
    <text evidence="1">The sequence shown here is derived from an EMBL/GenBank/DDBJ whole genome shotgun (WGS) entry which is preliminary data.</text>
</comment>
<gene>
    <name evidence="1" type="ORF">CgunFtcFv8_010210</name>
</gene>
<dbReference type="EMBL" id="JAURVH010001517">
    <property type="protein sequence ID" value="KAK5928932.1"/>
    <property type="molecule type" value="Genomic_DNA"/>
</dbReference>
<protein>
    <submittedName>
        <fullName evidence="1">Uncharacterized protein</fullName>
    </submittedName>
</protein>